<sequence length="1192" mass="129036">MADSYFDAPRRGNRDWPDIQLADGVSPLNRVYNDSVTLPADLLRKFPKEEMAARMVLTCTGSVTGPNKKLELEGGYEVRLVTDGAAGTVPVKVLAVDVRLLDTGAKVAAAVAAAVNGWLPMFTAVALGARLGIYTGKGQNAVLENTLGWVFSSEDVALVRPGFPPECTPGTYHPQCEHLVLVEARLTSSTDTHATFARRWQVDLARLDESAAVDVPAVLKQGMREGEQVEQSVAPPRQFLPWLKTLTQSLKTKRGTVAAAEPGTVQSAVTEENLASAAMNKVRQEWGTPVPLRTHEFDLDSGEMREVRQEVVPAGTLGKVIGDDGRYETVQQVDHLWAIRTTVQASGLAGLAQNGTFERAYKYRDNYAWPRVLHYIDIQAVPTDPRDIYSPTDRYCWRPVWLVDAFNGPCNWLVKERWTSKKPQFARDGGDPNWSTLYEEQAAVWEALADTVEATNPAQAEALREQAEGHRNASPDLPTETPMQTREIEFRGSELQIYVPECLHSGVRIWDGIFFQEYPRTVPMRWPREVIARVSLTPDQGGWLTRTYIVEAPSDNGRTSGLELWQAKQNSTGFTLEWTREASGAPQPTTLTVATDPTLKSGIHEDLFNKTVTPAGSGADREFAVTNVRRGRVYYARIQRGGLESNLCICTTEPVPELQVLHEGETLASGTGEVDLGNVEPGRSNTISLTLLSAGMKPLENLVVELVADGPDEDVNFWNVEAAPLGLPPSASDTLDVTFAPVAAEGGTLQATTRRVTLRITSNAEGSPFLLKLKGMVAKPEIEVEQPAGVVVLTAGLVDFGAVSDDRTERVFKLRNVGNAPLLGLALTFAGTDANDFSLKEDAFVTELGPQQSHTFTVVFDPAEDPGAFDVREARLEIVNNDDDENPYVIRLSGVLQKPRAPGVPDPTFPMPVNGLVRAVAVQADGDVVIGGDFTMVKDMTRNYVARVKPDGTLDSTFDPGVNGPVLAVAVQANGNILLGGQFGTVGGNVCPHLARVDASGNHDDYFLPDPNGEVRALAVQRDGKIVVGGNFTLLAGMTQHYYGRLLADGSVDSSFFQDTANNGPVNALTLTDEGKIVMVGDFAGEESPTTPPPTLPPTTWPPTTWPPTPPPPTSPPPTSPPPTSPPPTSPPPTSPPTTWPPTTWPPTTWPPTTWPPTTWPPTTWPPTTWPPPTSPPTTPPPTSPPTTPPPF</sequence>
<evidence type="ECO:0000313" key="2">
    <source>
        <dbReference type="EMBL" id="GAA5149930.1"/>
    </source>
</evidence>
<feature type="region of interest" description="Disordered" evidence="1">
    <location>
        <begin position="1083"/>
        <end position="1192"/>
    </location>
</feature>
<dbReference type="NCBIfam" id="NF012200">
    <property type="entry name" value="choice_anch_D"/>
    <property type="match status" value="1"/>
</dbReference>
<dbReference type="InterPro" id="IPR013783">
    <property type="entry name" value="Ig-like_fold"/>
</dbReference>
<comment type="caution">
    <text evidence="2">The sequence shown here is derived from an EMBL/GenBank/DDBJ whole genome shotgun (WGS) entry which is preliminary data.</text>
</comment>
<feature type="compositionally biased region" description="Pro residues" evidence="1">
    <location>
        <begin position="1090"/>
        <end position="1192"/>
    </location>
</feature>
<dbReference type="Gene3D" id="2.80.10.50">
    <property type="match status" value="2"/>
</dbReference>
<keyword evidence="3" id="KW-1185">Reference proteome</keyword>
<evidence type="ECO:0000313" key="3">
    <source>
        <dbReference type="Proteomes" id="UP001499852"/>
    </source>
</evidence>
<dbReference type="RefSeq" id="WP_345738991.1">
    <property type="nucleotide sequence ID" value="NZ_BAABIA010000016.1"/>
</dbReference>
<dbReference type="SUPFAM" id="SSF101898">
    <property type="entry name" value="NHL repeat"/>
    <property type="match status" value="1"/>
</dbReference>
<dbReference type="Pfam" id="PF17164">
    <property type="entry name" value="DUF5122"/>
    <property type="match status" value="3"/>
</dbReference>
<dbReference type="InterPro" id="IPR013431">
    <property type="entry name" value="Delta_60_rpt"/>
</dbReference>
<evidence type="ECO:0008006" key="4">
    <source>
        <dbReference type="Google" id="ProtNLM"/>
    </source>
</evidence>
<evidence type="ECO:0000256" key="1">
    <source>
        <dbReference type="SAM" id="MobiDB-lite"/>
    </source>
</evidence>
<gene>
    <name evidence="2" type="ORF">GCM10023213_48260</name>
</gene>
<dbReference type="PRINTS" id="PR01217">
    <property type="entry name" value="PRICHEXTENSN"/>
</dbReference>
<proteinExistence type="predicted"/>
<accession>A0ABP9PPE2</accession>
<organism evidence="2 3">
    <name type="scientific">Prosthecobacter algae</name>
    <dbReference type="NCBI Taxonomy" id="1144682"/>
    <lineage>
        <taxon>Bacteria</taxon>
        <taxon>Pseudomonadati</taxon>
        <taxon>Verrucomicrobiota</taxon>
        <taxon>Verrucomicrobiia</taxon>
        <taxon>Verrucomicrobiales</taxon>
        <taxon>Verrucomicrobiaceae</taxon>
        <taxon>Prosthecobacter</taxon>
    </lineage>
</organism>
<dbReference type="EMBL" id="BAABIA010000016">
    <property type="protein sequence ID" value="GAA5149930.1"/>
    <property type="molecule type" value="Genomic_DNA"/>
</dbReference>
<dbReference type="Proteomes" id="UP001499852">
    <property type="component" value="Unassembled WGS sequence"/>
</dbReference>
<protein>
    <recommendedName>
        <fullName evidence="4">Delta-60 repeat protein</fullName>
    </recommendedName>
</protein>
<dbReference type="Gene3D" id="2.60.40.10">
    <property type="entry name" value="Immunoglobulins"/>
    <property type="match status" value="1"/>
</dbReference>
<reference evidence="3" key="1">
    <citation type="journal article" date="2019" name="Int. J. Syst. Evol. Microbiol.">
        <title>The Global Catalogue of Microorganisms (GCM) 10K type strain sequencing project: providing services to taxonomists for standard genome sequencing and annotation.</title>
        <authorList>
            <consortium name="The Broad Institute Genomics Platform"/>
            <consortium name="The Broad Institute Genome Sequencing Center for Infectious Disease"/>
            <person name="Wu L."/>
            <person name="Ma J."/>
        </authorList>
    </citation>
    <scope>NUCLEOTIDE SEQUENCE [LARGE SCALE GENOMIC DNA]</scope>
    <source>
        <strain evidence="3">JCM 18053</strain>
    </source>
</reference>
<name>A0ABP9PPE2_9BACT</name>